<organism evidence="5 6">
    <name type="scientific">Ruminiclostridium papyrosolvens C7</name>
    <dbReference type="NCBI Taxonomy" id="1330534"/>
    <lineage>
        <taxon>Bacteria</taxon>
        <taxon>Bacillati</taxon>
        <taxon>Bacillota</taxon>
        <taxon>Clostridia</taxon>
        <taxon>Eubacteriales</taxon>
        <taxon>Oscillospiraceae</taxon>
        <taxon>Ruminiclostridium</taxon>
    </lineage>
</organism>
<proteinExistence type="predicted"/>
<evidence type="ECO:0000313" key="6">
    <source>
        <dbReference type="Proteomes" id="UP000016860"/>
    </source>
</evidence>
<comment type="cofactor">
    <cofactor evidence="1">
        <name>Mg(2+)</name>
        <dbReference type="ChEBI" id="CHEBI:18420"/>
    </cofactor>
</comment>
<dbReference type="Gene3D" id="3.40.1350.10">
    <property type="match status" value="1"/>
</dbReference>
<gene>
    <name evidence="5" type="ORF">L323_14465</name>
</gene>
<evidence type="ECO:0000256" key="2">
    <source>
        <dbReference type="ARBA" id="ARBA00022722"/>
    </source>
</evidence>
<name>U4QYV3_9FIRM</name>
<feature type="domain" description="VRR-NUC" evidence="4">
    <location>
        <begin position="11"/>
        <end position="114"/>
    </location>
</feature>
<protein>
    <submittedName>
        <fullName evidence="5">Norphogenetic protein</fullName>
    </submittedName>
</protein>
<reference evidence="5 6" key="1">
    <citation type="journal article" date="2013" name="Genome Announc.">
        <title>Draft Genome Sequence of the Cellulolytic Bacterium Clostridium papyrosolvens C7 (ATCC 700395).</title>
        <authorList>
            <person name="Zepeda V."/>
            <person name="Dassa B."/>
            <person name="Borovok I."/>
            <person name="Lamed R."/>
            <person name="Bayer E.A."/>
            <person name="Cate J.H."/>
        </authorList>
    </citation>
    <scope>NUCLEOTIDE SEQUENCE [LARGE SCALE GENOMIC DNA]</scope>
    <source>
        <strain evidence="5 6">C7</strain>
    </source>
</reference>
<dbReference type="InterPro" id="IPR014883">
    <property type="entry name" value="VRR_NUC"/>
</dbReference>
<dbReference type="PATRIC" id="fig|1330534.3.peg.2868"/>
<evidence type="ECO:0000256" key="3">
    <source>
        <dbReference type="ARBA" id="ARBA00022801"/>
    </source>
</evidence>
<evidence type="ECO:0000313" key="5">
    <source>
        <dbReference type="EMBL" id="EPR10130.1"/>
    </source>
</evidence>
<dbReference type="Pfam" id="PF08774">
    <property type="entry name" value="VRR_NUC"/>
    <property type="match status" value="1"/>
</dbReference>
<dbReference type="RefSeq" id="WP_020816348.1">
    <property type="nucleotide sequence ID" value="NZ_ATAY01000071.1"/>
</dbReference>
<keyword evidence="3" id="KW-0378">Hydrolase</keyword>
<sequence length="138" mass="15883">MKSNQYEPPQASESTEQIYLFRWAALQECVYPELKLMYHIPNGGYRNKAEAARLKMEGVKSGVPDICLPCARGGYHGLYIEMKIKGNTTSENQKRWIRLLKEQDYFVTVCYGQEEAISVIVNYLKLKGVKRVENNISN</sequence>
<accession>U4QYV3</accession>
<comment type="caution">
    <text evidence="5">The sequence shown here is derived from an EMBL/GenBank/DDBJ whole genome shotgun (WGS) entry which is preliminary data.</text>
</comment>
<dbReference type="InterPro" id="IPR011856">
    <property type="entry name" value="tRNA_endonuc-like_dom_sf"/>
</dbReference>
<keyword evidence="2" id="KW-0540">Nuclease</keyword>
<dbReference type="AlphaFoldDB" id="U4QYV3"/>
<evidence type="ECO:0000259" key="4">
    <source>
        <dbReference type="SMART" id="SM00990"/>
    </source>
</evidence>
<dbReference type="GO" id="GO:0016788">
    <property type="term" value="F:hydrolase activity, acting on ester bonds"/>
    <property type="evidence" value="ECO:0007669"/>
    <property type="project" value="InterPro"/>
</dbReference>
<dbReference type="OrthoDB" id="9793683at2"/>
<dbReference type="SMART" id="SM00990">
    <property type="entry name" value="VRR_NUC"/>
    <property type="match status" value="1"/>
</dbReference>
<dbReference type="GO" id="GO:0004518">
    <property type="term" value="F:nuclease activity"/>
    <property type="evidence" value="ECO:0007669"/>
    <property type="project" value="UniProtKB-KW"/>
</dbReference>
<dbReference type="GO" id="GO:0003676">
    <property type="term" value="F:nucleic acid binding"/>
    <property type="evidence" value="ECO:0007669"/>
    <property type="project" value="InterPro"/>
</dbReference>
<evidence type="ECO:0000256" key="1">
    <source>
        <dbReference type="ARBA" id="ARBA00001946"/>
    </source>
</evidence>
<dbReference type="EMBL" id="ATAY01000071">
    <property type="protein sequence ID" value="EPR10130.1"/>
    <property type="molecule type" value="Genomic_DNA"/>
</dbReference>
<dbReference type="STRING" id="1330534.L323_14465"/>
<dbReference type="Proteomes" id="UP000016860">
    <property type="component" value="Unassembled WGS sequence"/>
</dbReference>